<dbReference type="RefSeq" id="WP_057008639.1">
    <property type="nucleotide sequence ID" value="NZ_JYLK01000009.1"/>
</dbReference>
<organism evidence="2 4">
    <name type="scientific">Pseudomonas trivialis</name>
    <dbReference type="NCBI Taxonomy" id="200450"/>
    <lineage>
        <taxon>Bacteria</taxon>
        <taxon>Pseudomonadati</taxon>
        <taxon>Pseudomonadota</taxon>
        <taxon>Gammaproteobacteria</taxon>
        <taxon>Pseudomonadales</taxon>
        <taxon>Pseudomonadaceae</taxon>
        <taxon>Pseudomonas</taxon>
    </lineage>
</organism>
<dbReference type="EMBL" id="JYLK01000009">
    <property type="protein sequence ID" value="KRP59431.1"/>
    <property type="molecule type" value="Genomic_DNA"/>
</dbReference>
<dbReference type="EMBL" id="LT629760">
    <property type="protein sequence ID" value="SDR84126.1"/>
    <property type="molecule type" value="Genomic_DNA"/>
</dbReference>
<keyword evidence="1" id="KW-0175">Coiled coil</keyword>
<reference evidence="2 4" key="1">
    <citation type="submission" date="2015-02" db="EMBL/GenBank/DDBJ databases">
        <title>Two Pseudomonas sp. nov. isolated from raw milk.</title>
        <authorList>
            <person name="Wenning M."/>
            <person name="von Neubeck M."/>
            <person name="Huptas C."/>
            <person name="Scherer S."/>
        </authorList>
    </citation>
    <scope>NUCLEOTIDE SEQUENCE [LARGE SCALE GENOMIC DNA]</scope>
    <source>
        <strain evidence="2 4">DSM 14937</strain>
    </source>
</reference>
<evidence type="ECO:0000313" key="2">
    <source>
        <dbReference type="EMBL" id="KRP59431.1"/>
    </source>
</evidence>
<dbReference type="OrthoDB" id="6402547at2"/>
<accession>A0A0R2ZF36</accession>
<evidence type="ECO:0000256" key="1">
    <source>
        <dbReference type="SAM" id="Coils"/>
    </source>
</evidence>
<protein>
    <submittedName>
        <fullName evidence="2">Uncharacterized protein</fullName>
    </submittedName>
</protein>
<proteinExistence type="predicted"/>
<feature type="coiled-coil region" evidence="1">
    <location>
        <begin position="88"/>
        <end position="115"/>
    </location>
</feature>
<dbReference type="Proteomes" id="UP000052019">
    <property type="component" value="Unassembled WGS sequence"/>
</dbReference>
<evidence type="ECO:0000313" key="3">
    <source>
        <dbReference type="EMBL" id="SDR84126.1"/>
    </source>
</evidence>
<sequence length="156" mass="16862">MKSGDGTSKGVGACEEALQRLLVGKPVVPEHVALDLSKLTASIVSLEAGFDRGYLKKSRKAHLPLLAQIEAVRAEASKGAGSSSGKKIRQMESQLAALEKTLSIAQMQRDNVLAQNMMLWQRVRELEHSMAYSRSGHSAKVESLLHSDKGMTFTSA</sequence>
<gene>
    <name evidence="3" type="ORF">SAMN04490205_0612</name>
    <name evidence="2" type="ORF">TU79_14640</name>
</gene>
<keyword evidence="5" id="KW-1185">Reference proteome</keyword>
<evidence type="ECO:0000313" key="5">
    <source>
        <dbReference type="Proteomes" id="UP000183126"/>
    </source>
</evidence>
<dbReference type="Proteomes" id="UP000183126">
    <property type="component" value="Chromosome I"/>
</dbReference>
<name>A0A0R2ZF36_9PSED</name>
<reference evidence="3 5" key="2">
    <citation type="submission" date="2016-10" db="EMBL/GenBank/DDBJ databases">
        <authorList>
            <person name="Varghese N."/>
            <person name="Submissions S."/>
        </authorList>
    </citation>
    <scope>NUCLEOTIDE SEQUENCE [LARGE SCALE GENOMIC DNA]</scope>
    <source>
        <strain evidence="3 5">BS3111</strain>
    </source>
</reference>
<evidence type="ECO:0000313" key="4">
    <source>
        <dbReference type="Proteomes" id="UP000052019"/>
    </source>
</evidence>
<dbReference type="AlphaFoldDB" id="A0A0R2ZF36"/>
<dbReference type="PATRIC" id="fig|200450.4.peg.4969"/>